<dbReference type="SUPFAM" id="SSF56176">
    <property type="entry name" value="FAD-binding/transporter-associated domain-like"/>
    <property type="match status" value="1"/>
</dbReference>
<dbReference type="Pfam" id="PF03450">
    <property type="entry name" value="CO_deh_flav_C"/>
    <property type="match status" value="1"/>
</dbReference>
<sequence length="266" mass="27555">MAVTVETYATLAEAQRAMAGGRARFLGGGTILMRALNEADPSISTIVRATDPALRQIRPEGGEIMIGAGVTMAELARHRDTAFLAPVARVIGGPQVRAAATVAGNLFAAAPYGDMAAALLALGATIETADGRRQPIEELMRPSGSGAGGLVAAVRVADPRGAFHFCKVSRVKPKGVSLISIAALLPRPGGRIERPRIVFNGMGPRPVRAAEAERALEGRSLDAAAIAAAARAAAEGFDPPDDALASAWYRREVAGVHLARLLTGIR</sequence>
<organism evidence="5 6">
    <name type="scientific">Acuticoccus mangrovi</name>
    <dbReference type="NCBI Taxonomy" id="2796142"/>
    <lineage>
        <taxon>Bacteria</taxon>
        <taxon>Pseudomonadati</taxon>
        <taxon>Pseudomonadota</taxon>
        <taxon>Alphaproteobacteria</taxon>
        <taxon>Hyphomicrobiales</taxon>
        <taxon>Amorphaceae</taxon>
        <taxon>Acuticoccus</taxon>
    </lineage>
</organism>
<dbReference type="SUPFAM" id="SSF55447">
    <property type="entry name" value="CO dehydrogenase flavoprotein C-terminal domain-like"/>
    <property type="match status" value="1"/>
</dbReference>
<evidence type="ECO:0000313" key="5">
    <source>
        <dbReference type="EMBL" id="MBJ3775181.1"/>
    </source>
</evidence>
<evidence type="ECO:0000256" key="1">
    <source>
        <dbReference type="ARBA" id="ARBA00022630"/>
    </source>
</evidence>
<keyword evidence="3" id="KW-0560">Oxidoreductase</keyword>
<evidence type="ECO:0000256" key="2">
    <source>
        <dbReference type="ARBA" id="ARBA00022827"/>
    </source>
</evidence>
<dbReference type="InterPro" id="IPR016169">
    <property type="entry name" value="FAD-bd_PCMH_sub2"/>
</dbReference>
<gene>
    <name evidence="5" type="ORF">JCR33_05745</name>
</gene>
<keyword evidence="2" id="KW-0274">FAD</keyword>
<dbReference type="GO" id="GO:0016491">
    <property type="term" value="F:oxidoreductase activity"/>
    <property type="evidence" value="ECO:0007669"/>
    <property type="project" value="UniProtKB-KW"/>
</dbReference>
<dbReference type="PANTHER" id="PTHR42659:SF2">
    <property type="entry name" value="XANTHINE DEHYDROGENASE SUBUNIT C-RELATED"/>
    <property type="match status" value="1"/>
</dbReference>
<keyword evidence="6" id="KW-1185">Reference proteome</keyword>
<dbReference type="InterPro" id="IPR036683">
    <property type="entry name" value="CO_DH_flav_C_dom_sf"/>
</dbReference>
<dbReference type="Gene3D" id="3.30.390.50">
    <property type="entry name" value="CO dehydrogenase flavoprotein, C-terminal domain"/>
    <property type="match status" value="1"/>
</dbReference>
<dbReference type="PANTHER" id="PTHR42659">
    <property type="entry name" value="XANTHINE DEHYDROGENASE SUBUNIT C-RELATED"/>
    <property type="match status" value="1"/>
</dbReference>
<dbReference type="RefSeq" id="WP_198881062.1">
    <property type="nucleotide sequence ID" value="NZ_JAEKJA010000003.1"/>
</dbReference>
<feature type="domain" description="FAD-binding PCMH-type" evidence="4">
    <location>
        <begin position="1"/>
        <end position="161"/>
    </location>
</feature>
<name>A0A934MGN6_9HYPH</name>
<dbReference type="InterPro" id="IPR036318">
    <property type="entry name" value="FAD-bd_PCMH-like_sf"/>
</dbReference>
<dbReference type="SMART" id="SM01092">
    <property type="entry name" value="CO_deh_flav_C"/>
    <property type="match status" value="1"/>
</dbReference>
<proteinExistence type="predicted"/>
<dbReference type="InterPro" id="IPR051312">
    <property type="entry name" value="Diverse_Substr_Oxidored"/>
</dbReference>
<dbReference type="GO" id="GO:0071949">
    <property type="term" value="F:FAD binding"/>
    <property type="evidence" value="ECO:0007669"/>
    <property type="project" value="InterPro"/>
</dbReference>
<comment type="caution">
    <text evidence="5">The sequence shown here is derived from an EMBL/GenBank/DDBJ whole genome shotgun (WGS) entry which is preliminary data.</text>
</comment>
<dbReference type="Gene3D" id="3.30.465.10">
    <property type="match status" value="1"/>
</dbReference>
<dbReference type="InterPro" id="IPR002346">
    <property type="entry name" value="Mopterin_DH_FAD-bd"/>
</dbReference>
<evidence type="ECO:0000313" key="6">
    <source>
        <dbReference type="Proteomes" id="UP000609531"/>
    </source>
</evidence>
<protein>
    <submittedName>
        <fullName evidence="5">FAD binding domain-containing protein</fullName>
    </submittedName>
</protein>
<evidence type="ECO:0000256" key="3">
    <source>
        <dbReference type="ARBA" id="ARBA00023002"/>
    </source>
</evidence>
<dbReference type="InterPro" id="IPR005107">
    <property type="entry name" value="CO_DH_flav_C"/>
</dbReference>
<evidence type="ECO:0000259" key="4">
    <source>
        <dbReference type="PROSITE" id="PS51387"/>
    </source>
</evidence>
<keyword evidence="1" id="KW-0285">Flavoprotein</keyword>
<dbReference type="EMBL" id="JAEKJA010000003">
    <property type="protein sequence ID" value="MBJ3775181.1"/>
    <property type="molecule type" value="Genomic_DNA"/>
</dbReference>
<dbReference type="PROSITE" id="PS51387">
    <property type="entry name" value="FAD_PCMH"/>
    <property type="match status" value="1"/>
</dbReference>
<dbReference type="InterPro" id="IPR016166">
    <property type="entry name" value="FAD-bd_PCMH"/>
</dbReference>
<accession>A0A934MGN6</accession>
<dbReference type="AlphaFoldDB" id="A0A934MGN6"/>
<reference evidence="5" key="1">
    <citation type="submission" date="2020-12" db="EMBL/GenBank/DDBJ databases">
        <title>Bacterial taxonomy.</title>
        <authorList>
            <person name="Pan X."/>
        </authorList>
    </citation>
    <scope>NUCLEOTIDE SEQUENCE</scope>
    <source>
        <strain evidence="5">B2012</strain>
    </source>
</reference>
<dbReference type="Pfam" id="PF00941">
    <property type="entry name" value="FAD_binding_5"/>
    <property type="match status" value="1"/>
</dbReference>
<dbReference type="Proteomes" id="UP000609531">
    <property type="component" value="Unassembled WGS sequence"/>
</dbReference>